<organism evidence="7 8">
    <name type="scientific">Phaeodactylibacter xiamenensis</name>
    <dbReference type="NCBI Taxonomy" id="1524460"/>
    <lineage>
        <taxon>Bacteria</taxon>
        <taxon>Pseudomonadati</taxon>
        <taxon>Bacteroidota</taxon>
        <taxon>Saprospiria</taxon>
        <taxon>Saprospirales</taxon>
        <taxon>Haliscomenobacteraceae</taxon>
        <taxon>Phaeodactylibacter</taxon>
    </lineage>
</organism>
<dbReference type="Pfam" id="PF01940">
    <property type="entry name" value="DUF92"/>
    <property type="match status" value="1"/>
</dbReference>
<gene>
    <name evidence="7" type="ORF">IX84_29425</name>
</gene>
<keyword evidence="8" id="KW-1185">Reference proteome</keyword>
<keyword evidence="4 6" id="KW-1133">Transmembrane helix</keyword>
<feature type="transmembrane region" description="Helical" evidence="6">
    <location>
        <begin position="146"/>
        <end position="167"/>
    </location>
</feature>
<evidence type="ECO:0000256" key="1">
    <source>
        <dbReference type="ARBA" id="ARBA00004141"/>
    </source>
</evidence>
<protein>
    <recommendedName>
        <fullName evidence="9">DUF92 domain-containing protein</fullName>
    </recommendedName>
</protein>
<comment type="caution">
    <text evidence="7">The sequence shown here is derived from an EMBL/GenBank/DDBJ whole genome shotgun (WGS) entry which is preliminary data.</text>
</comment>
<comment type="similarity">
    <text evidence="2">Belongs to the TMEM19 family.</text>
</comment>
<comment type="subcellular location">
    <subcellularLocation>
        <location evidence="1">Membrane</location>
        <topology evidence="1">Multi-pass membrane protein</topology>
    </subcellularLocation>
</comment>
<keyword evidence="3 6" id="KW-0812">Transmembrane</keyword>
<dbReference type="PANTHER" id="PTHR13353">
    <property type="entry name" value="TRANSMEMBRANE PROTEIN 19"/>
    <property type="match status" value="1"/>
</dbReference>
<reference evidence="7 8" key="1">
    <citation type="journal article" date="2014" name="Int. J. Syst. Evol. Microbiol.">
        <title>Phaeodactylibacter xiamenensis gen. nov., sp. nov., a member of the family Saprospiraceae isolated from the marine alga Phaeodactylum tricornutum.</title>
        <authorList>
            <person name="Chen Z.Jr."/>
            <person name="Lei X."/>
            <person name="Lai Q."/>
            <person name="Li Y."/>
            <person name="Zhang B."/>
            <person name="Zhang J."/>
            <person name="Zhang H."/>
            <person name="Yang L."/>
            <person name="Zheng W."/>
            <person name="Tian Y."/>
            <person name="Yu Z."/>
            <person name="Xu H.Jr."/>
            <person name="Zheng T."/>
        </authorList>
    </citation>
    <scope>NUCLEOTIDE SEQUENCE [LARGE SCALE GENOMIC DNA]</scope>
    <source>
        <strain evidence="7 8">KD52</strain>
    </source>
</reference>
<evidence type="ECO:0000256" key="5">
    <source>
        <dbReference type="ARBA" id="ARBA00023136"/>
    </source>
</evidence>
<evidence type="ECO:0000256" key="6">
    <source>
        <dbReference type="SAM" id="Phobius"/>
    </source>
</evidence>
<dbReference type="GO" id="GO:0016020">
    <property type="term" value="C:membrane"/>
    <property type="evidence" value="ECO:0007669"/>
    <property type="project" value="UniProtKB-SubCell"/>
</dbReference>
<feature type="transmembrane region" description="Helical" evidence="6">
    <location>
        <begin position="23"/>
        <end position="46"/>
    </location>
</feature>
<proteinExistence type="inferred from homology"/>
<dbReference type="AlphaFoldDB" id="A0A098RZA1"/>
<evidence type="ECO:0000256" key="3">
    <source>
        <dbReference type="ARBA" id="ARBA00022692"/>
    </source>
</evidence>
<evidence type="ECO:0000313" key="7">
    <source>
        <dbReference type="EMBL" id="KGE85196.1"/>
    </source>
</evidence>
<dbReference type="Proteomes" id="UP000029736">
    <property type="component" value="Unassembled WGS sequence"/>
</dbReference>
<dbReference type="EMBL" id="JPOS01000092">
    <property type="protein sequence ID" value="KGE85196.1"/>
    <property type="molecule type" value="Genomic_DNA"/>
</dbReference>
<evidence type="ECO:0000256" key="4">
    <source>
        <dbReference type="ARBA" id="ARBA00022989"/>
    </source>
</evidence>
<feature type="transmembrane region" description="Helical" evidence="6">
    <location>
        <begin position="173"/>
        <end position="195"/>
    </location>
</feature>
<keyword evidence="5 6" id="KW-0472">Membrane</keyword>
<evidence type="ECO:0000313" key="8">
    <source>
        <dbReference type="Proteomes" id="UP000029736"/>
    </source>
</evidence>
<feature type="transmembrane region" description="Helical" evidence="6">
    <location>
        <begin position="207"/>
        <end position="225"/>
    </location>
</feature>
<dbReference type="InterPro" id="IPR002794">
    <property type="entry name" value="DUF92_TMEM19"/>
</dbReference>
<evidence type="ECO:0008006" key="9">
    <source>
        <dbReference type="Google" id="ProtNLM"/>
    </source>
</evidence>
<accession>A0A098RZA1</accession>
<name>A0A098RZA1_9BACT</name>
<dbReference type="PANTHER" id="PTHR13353:SF14">
    <property type="entry name" value="PROTEIN PGR"/>
    <property type="match status" value="1"/>
</dbReference>
<sequence>MTAAVLLSIRAKAISWSGGLAGALIATGMYLGGGWLGVALLGLFFVTGSMATRWERSVKEAMGVAQEAGGRRSWVNAISNGAVAGGLGLAAWATGWVEPLAFPMMAAAVSSATSDTLSSELGTLYGRRYWNILTWQQGARGADGMVSLEGTLFGVLGAVLIAVPVGWQAQSWLAGGVVAIAGIAGNWSDSLLGATLQRQDLLNNHTVNFWSTLIAALFAGLTYVVF</sequence>
<evidence type="ECO:0000256" key="2">
    <source>
        <dbReference type="ARBA" id="ARBA00009012"/>
    </source>
</evidence>